<dbReference type="SUPFAM" id="SSF81383">
    <property type="entry name" value="F-box domain"/>
    <property type="match status" value="1"/>
</dbReference>
<evidence type="ECO:0000259" key="2">
    <source>
        <dbReference type="Pfam" id="PF12937"/>
    </source>
</evidence>
<name>A0A3Q3KMS5_9TELE</name>
<dbReference type="InterPro" id="IPR036047">
    <property type="entry name" value="F-box-like_dom_sf"/>
</dbReference>
<dbReference type="InParanoid" id="A0A3Q3KMS5"/>
<evidence type="ECO:0000313" key="3">
    <source>
        <dbReference type="Ensembl" id="ENSMAMP00000002268.2"/>
    </source>
</evidence>
<reference evidence="3" key="2">
    <citation type="submission" date="2025-09" db="UniProtKB">
        <authorList>
            <consortium name="Ensembl"/>
        </authorList>
    </citation>
    <scope>IDENTIFICATION</scope>
</reference>
<keyword evidence="1" id="KW-0732">Signal</keyword>
<dbReference type="InterPro" id="IPR032675">
    <property type="entry name" value="LRR_dom_sf"/>
</dbReference>
<reference evidence="3" key="1">
    <citation type="submission" date="2025-08" db="UniProtKB">
        <authorList>
            <consortium name="Ensembl"/>
        </authorList>
    </citation>
    <scope>IDENTIFICATION</scope>
</reference>
<feature type="domain" description="F-box" evidence="2">
    <location>
        <begin position="10"/>
        <end position="47"/>
    </location>
</feature>
<evidence type="ECO:0000313" key="4">
    <source>
        <dbReference type="Proteomes" id="UP000261640"/>
    </source>
</evidence>
<protein>
    <recommendedName>
        <fullName evidence="2">F-box domain-containing protein</fullName>
    </recommendedName>
</protein>
<feature type="signal peptide" evidence="1">
    <location>
        <begin position="1"/>
        <end position="24"/>
    </location>
</feature>
<accession>A0A3Q3KMS5</accession>
<dbReference type="InterPro" id="IPR001810">
    <property type="entry name" value="F-box_dom"/>
</dbReference>
<proteinExistence type="predicted"/>
<dbReference type="Ensembl" id="ENSMAMT00000002316.2">
    <property type="protein sequence ID" value="ENSMAMP00000002268.2"/>
    <property type="gene ID" value="ENSMAMG00000001583.2"/>
</dbReference>
<dbReference type="Gene3D" id="3.80.10.10">
    <property type="entry name" value="Ribonuclease Inhibitor"/>
    <property type="match status" value="1"/>
</dbReference>
<sequence>SATLSLVLQVWLSILSVLPHSDLCRVVQVCSRLHTLATDHTLCESVHLHYTPPWTNIM</sequence>
<keyword evidence="4" id="KW-1185">Reference proteome</keyword>
<dbReference type="STRING" id="205130.ENSMAMP00000002268"/>
<feature type="chain" id="PRO_5030080844" description="F-box domain-containing protein" evidence="1">
    <location>
        <begin position="25"/>
        <end position="58"/>
    </location>
</feature>
<dbReference type="Proteomes" id="UP000261640">
    <property type="component" value="Unplaced"/>
</dbReference>
<evidence type="ECO:0000256" key="1">
    <source>
        <dbReference type="SAM" id="SignalP"/>
    </source>
</evidence>
<dbReference type="Pfam" id="PF12937">
    <property type="entry name" value="F-box-like"/>
    <property type="match status" value="1"/>
</dbReference>
<dbReference type="AlphaFoldDB" id="A0A3Q3KMS5"/>
<organism evidence="3 4">
    <name type="scientific">Mastacembelus armatus</name>
    <name type="common">zig-zag eel</name>
    <dbReference type="NCBI Taxonomy" id="205130"/>
    <lineage>
        <taxon>Eukaryota</taxon>
        <taxon>Metazoa</taxon>
        <taxon>Chordata</taxon>
        <taxon>Craniata</taxon>
        <taxon>Vertebrata</taxon>
        <taxon>Euteleostomi</taxon>
        <taxon>Actinopterygii</taxon>
        <taxon>Neopterygii</taxon>
        <taxon>Teleostei</taxon>
        <taxon>Neoteleostei</taxon>
        <taxon>Acanthomorphata</taxon>
        <taxon>Anabantaria</taxon>
        <taxon>Synbranchiformes</taxon>
        <taxon>Mastacembelidae</taxon>
        <taxon>Mastacembelus</taxon>
    </lineage>
</organism>